<feature type="non-terminal residue" evidence="1">
    <location>
        <position position="1"/>
    </location>
</feature>
<accession>A0AAD7MTD3</accession>
<proteinExistence type="predicted"/>
<evidence type="ECO:0000313" key="2">
    <source>
        <dbReference type="Proteomes" id="UP001215598"/>
    </source>
</evidence>
<dbReference type="EMBL" id="JARKIB010000154">
    <property type="protein sequence ID" value="KAJ7731272.1"/>
    <property type="molecule type" value="Genomic_DNA"/>
</dbReference>
<name>A0AAD7MTD3_9AGAR</name>
<dbReference type="AlphaFoldDB" id="A0AAD7MTD3"/>
<organism evidence="1 2">
    <name type="scientific">Mycena metata</name>
    <dbReference type="NCBI Taxonomy" id="1033252"/>
    <lineage>
        <taxon>Eukaryota</taxon>
        <taxon>Fungi</taxon>
        <taxon>Dikarya</taxon>
        <taxon>Basidiomycota</taxon>
        <taxon>Agaricomycotina</taxon>
        <taxon>Agaricomycetes</taxon>
        <taxon>Agaricomycetidae</taxon>
        <taxon>Agaricales</taxon>
        <taxon>Marasmiineae</taxon>
        <taxon>Mycenaceae</taxon>
        <taxon>Mycena</taxon>
    </lineage>
</organism>
<sequence>SPAGALPSIRALFPDIEPVCITAVLTHELKAVDLYKLDACIKDLEPTYSLSSNGSFDMNVSRHKAYKTLNTIIFPLLNYFAILTAHIPGRAAAPVYFYRYLTHLTTLAAEYEWAAVLEYHTLFFNRRRGDMLTGSYDGWGLSDMGLLSTHVYPHRK</sequence>
<comment type="caution">
    <text evidence="1">The sequence shown here is derived from an EMBL/GenBank/DDBJ whole genome shotgun (WGS) entry which is preliminary data.</text>
</comment>
<reference evidence="1" key="1">
    <citation type="submission" date="2023-03" db="EMBL/GenBank/DDBJ databases">
        <title>Massive genome expansion in bonnet fungi (Mycena s.s.) driven by repeated elements and novel gene families across ecological guilds.</title>
        <authorList>
            <consortium name="Lawrence Berkeley National Laboratory"/>
            <person name="Harder C.B."/>
            <person name="Miyauchi S."/>
            <person name="Viragh M."/>
            <person name="Kuo A."/>
            <person name="Thoen E."/>
            <person name="Andreopoulos B."/>
            <person name="Lu D."/>
            <person name="Skrede I."/>
            <person name="Drula E."/>
            <person name="Henrissat B."/>
            <person name="Morin E."/>
            <person name="Kohler A."/>
            <person name="Barry K."/>
            <person name="LaButti K."/>
            <person name="Morin E."/>
            <person name="Salamov A."/>
            <person name="Lipzen A."/>
            <person name="Mereny Z."/>
            <person name="Hegedus B."/>
            <person name="Baldrian P."/>
            <person name="Stursova M."/>
            <person name="Weitz H."/>
            <person name="Taylor A."/>
            <person name="Grigoriev I.V."/>
            <person name="Nagy L.G."/>
            <person name="Martin F."/>
            <person name="Kauserud H."/>
        </authorList>
    </citation>
    <scope>NUCLEOTIDE SEQUENCE</scope>
    <source>
        <strain evidence="1">CBHHK182m</strain>
    </source>
</reference>
<feature type="non-terminal residue" evidence="1">
    <location>
        <position position="156"/>
    </location>
</feature>
<dbReference type="Proteomes" id="UP001215598">
    <property type="component" value="Unassembled WGS sequence"/>
</dbReference>
<keyword evidence="2" id="KW-1185">Reference proteome</keyword>
<gene>
    <name evidence="1" type="ORF">B0H16DRAFT_1243030</name>
</gene>
<protein>
    <submittedName>
        <fullName evidence="1">Uncharacterized protein</fullName>
    </submittedName>
</protein>
<evidence type="ECO:0000313" key="1">
    <source>
        <dbReference type="EMBL" id="KAJ7731272.1"/>
    </source>
</evidence>